<dbReference type="PANTHER" id="PTHR43159">
    <property type="entry name" value="ENOYL-[ACYL-CARRIER-PROTEIN] REDUCTASE"/>
    <property type="match status" value="1"/>
</dbReference>
<comment type="pathway">
    <text evidence="1">Lipid metabolism; fatty acid biosynthesis.</text>
</comment>
<dbReference type="NCBIfam" id="NF005078">
    <property type="entry name" value="PRK06505.1"/>
    <property type="match status" value="1"/>
</dbReference>
<evidence type="ECO:0000256" key="4">
    <source>
        <dbReference type="ARBA" id="ARBA00022832"/>
    </source>
</evidence>
<reference evidence="10 11" key="1">
    <citation type="submission" date="2024-06" db="EMBL/GenBank/DDBJ databases">
        <authorList>
            <person name="Tuo L."/>
        </authorList>
    </citation>
    <scope>NUCLEOTIDE SEQUENCE [LARGE SCALE GENOMIC DNA]</scope>
    <source>
        <strain evidence="10 11">ZMM04-5</strain>
    </source>
</reference>
<dbReference type="Gene3D" id="3.40.50.720">
    <property type="entry name" value="NAD(P)-binding Rossmann-like Domain"/>
    <property type="match status" value="1"/>
</dbReference>
<keyword evidence="3 9" id="KW-0444">Lipid biosynthesis</keyword>
<comment type="caution">
    <text evidence="10">The sequence shown here is derived from an EMBL/GenBank/DDBJ whole genome shotgun (WGS) entry which is preliminary data.</text>
</comment>
<dbReference type="GO" id="GO:0004318">
    <property type="term" value="F:enoyl-[acyl-carrier-protein] reductase (NADH) activity"/>
    <property type="evidence" value="ECO:0007669"/>
    <property type="project" value="UniProtKB-EC"/>
</dbReference>
<dbReference type="CDD" id="cd05372">
    <property type="entry name" value="ENR_SDR"/>
    <property type="match status" value="1"/>
</dbReference>
<dbReference type="InterPro" id="IPR036291">
    <property type="entry name" value="NAD(P)-bd_dom_sf"/>
</dbReference>
<evidence type="ECO:0000256" key="8">
    <source>
        <dbReference type="ARBA" id="ARBA00048572"/>
    </source>
</evidence>
<evidence type="ECO:0000256" key="9">
    <source>
        <dbReference type="PIRNR" id="PIRNR000094"/>
    </source>
</evidence>
<keyword evidence="11" id="KW-1185">Reference proteome</keyword>
<dbReference type="Proteomes" id="UP001556196">
    <property type="component" value="Unassembled WGS sequence"/>
</dbReference>
<dbReference type="SUPFAM" id="SSF51735">
    <property type="entry name" value="NAD(P)-binding Rossmann-fold domains"/>
    <property type="match status" value="1"/>
</dbReference>
<evidence type="ECO:0000313" key="10">
    <source>
        <dbReference type="EMBL" id="MEW9807297.1"/>
    </source>
</evidence>
<dbReference type="PANTHER" id="PTHR43159:SF2">
    <property type="entry name" value="ENOYL-[ACYL-CARRIER-PROTEIN] REDUCTASE [NADH], CHLOROPLASTIC"/>
    <property type="match status" value="1"/>
</dbReference>
<dbReference type="EMBL" id="JBFOCI010000004">
    <property type="protein sequence ID" value="MEW9807297.1"/>
    <property type="molecule type" value="Genomic_DNA"/>
</dbReference>
<gene>
    <name evidence="10" type="primary">fabI</name>
    <name evidence="10" type="ORF">ABUE31_14990</name>
</gene>
<dbReference type="PIRSF" id="PIRSF000094">
    <property type="entry name" value="Enoyl-ACP_rdct"/>
    <property type="match status" value="1"/>
</dbReference>
<evidence type="ECO:0000256" key="7">
    <source>
        <dbReference type="ARBA" id="ARBA00023160"/>
    </source>
</evidence>
<dbReference type="EC" id="1.3.1.9" evidence="9"/>
<keyword evidence="6" id="KW-0443">Lipid metabolism</keyword>
<protein>
    <recommendedName>
        <fullName evidence="9">Enoyl-[acyl-carrier-protein] reductase [NADH]</fullName>
        <ecNumber evidence="9">1.3.1.9</ecNumber>
    </recommendedName>
</protein>
<evidence type="ECO:0000256" key="1">
    <source>
        <dbReference type="ARBA" id="ARBA00005194"/>
    </source>
</evidence>
<dbReference type="InterPro" id="IPR002347">
    <property type="entry name" value="SDR_fam"/>
</dbReference>
<dbReference type="RefSeq" id="WP_367724461.1">
    <property type="nucleotide sequence ID" value="NZ_JBFOCI010000004.1"/>
</dbReference>
<sequence length="271" mass="29176">MGQLMQGKRGLVMGVANDHSIGWGIAQKLSAEGATLAFTYQGEAFGRRVKPLAEKLGAPFLLPCDVEDSASIDAVFEALGNEWGGIDFLVHAIGFSDKNELKGLYADTSRENFIRTMVISCYSFTECARKAAPLMTGGGAMITLTYAGSVRIMPNYNVMGVAKAGLEASVRYLASDYGPKNIRVNAISAGPIRTLAGAGIADSRQMLSYQQRNSPLRRTVTIDEVGGSALYLLSDLSSGVTGEIHYVDSGYHIVSMPVLEELRRIEEGRDH</sequence>
<evidence type="ECO:0000313" key="11">
    <source>
        <dbReference type="Proteomes" id="UP001556196"/>
    </source>
</evidence>
<dbReference type="InterPro" id="IPR014358">
    <property type="entry name" value="Enoyl-ACP_Rdtase_NADH"/>
</dbReference>
<keyword evidence="9" id="KW-0520">NAD</keyword>
<dbReference type="Gene3D" id="1.10.8.400">
    <property type="entry name" value="Enoyl acyl carrier protein reductase"/>
    <property type="match status" value="1"/>
</dbReference>
<evidence type="ECO:0000256" key="5">
    <source>
        <dbReference type="ARBA" id="ARBA00023002"/>
    </source>
</evidence>
<organism evidence="10 11">
    <name type="scientific">Mesorhizobium marinum</name>
    <dbReference type="NCBI Taxonomy" id="3228790"/>
    <lineage>
        <taxon>Bacteria</taxon>
        <taxon>Pseudomonadati</taxon>
        <taxon>Pseudomonadota</taxon>
        <taxon>Alphaproteobacteria</taxon>
        <taxon>Hyphomicrobiales</taxon>
        <taxon>Phyllobacteriaceae</taxon>
        <taxon>Mesorhizobium</taxon>
    </lineage>
</organism>
<keyword evidence="7 9" id="KW-0275">Fatty acid biosynthesis</keyword>
<evidence type="ECO:0000256" key="6">
    <source>
        <dbReference type="ARBA" id="ARBA00023098"/>
    </source>
</evidence>
<accession>A0ABV3R2Y1</accession>
<comment type="similarity">
    <text evidence="2 9">Belongs to the short-chain dehydrogenases/reductases (SDR) family. FabI subfamily.</text>
</comment>
<dbReference type="Pfam" id="PF13561">
    <property type="entry name" value="adh_short_C2"/>
    <property type="match status" value="1"/>
</dbReference>
<evidence type="ECO:0000256" key="2">
    <source>
        <dbReference type="ARBA" id="ARBA00009233"/>
    </source>
</evidence>
<evidence type="ECO:0000256" key="3">
    <source>
        <dbReference type="ARBA" id="ARBA00022516"/>
    </source>
</evidence>
<keyword evidence="5 9" id="KW-0560">Oxidoreductase</keyword>
<comment type="catalytic activity">
    <reaction evidence="8 9">
        <text>a 2,3-saturated acyl-[ACP] + NAD(+) = a (2E)-enoyl-[ACP] + NADH + H(+)</text>
        <dbReference type="Rhea" id="RHEA:10240"/>
        <dbReference type="Rhea" id="RHEA-COMP:9925"/>
        <dbReference type="Rhea" id="RHEA-COMP:9926"/>
        <dbReference type="ChEBI" id="CHEBI:15378"/>
        <dbReference type="ChEBI" id="CHEBI:57540"/>
        <dbReference type="ChEBI" id="CHEBI:57945"/>
        <dbReference type="ChEBI" id="CHEBI:78784"/>
        <dbReference type="ChEBI" id="CHEBI:78785"/>
        <dbReference type="EC" id="1.3.1.9"/>
    </reaction>
</comment>
<dbReference type="PRINTS" id="PR00081">
    <property type="entry name" value="GDHRDH"/>
</dbReference>
<name>A0ABV3R2Y1_9HYPH</name>
<proteinExistence type="inferred from homology"/>
<keyword evidence="4" id="KW-0276">Fatty acid metabolism</keyword>